<evidence type="ECO:0000256" key="10">
    <source>
        <dbReference type="ARBA" id="ARBA00023049"/>
    </source>
</evidence>
<dbReference type="PANTHER" id="PTHR39188">
    <property type="entry name" value="MEMBRANE-ASSOCIATED ZINC METALLOPROTEASE M50B"/>
    <property type="match status" value="1"/>
</dbReference>
<name>A0A0K2SNC5_LIMPI</name>
<dbReference type="GO" id="GO:0006508">
    <property type="term" value="P:proteolysis"/>
    <property type="evidence" value="ECO:0007669"/>
    <property type="project" value="UniProtKB-KW"/>
</dbReference>
<dbReference type="Proteomes" id="UP000065807">
    <property type="component" value="Chromosome"/>
</dbReference>
<evidence type="ECO:0000256" key="11">
    <source>
        <dbReference type="ARBA" id="ARBA00023136"/>
    </source>
</evidence>
<evidence type="ECO:0000256" key="4">
    <source>
        <dbReference type="ARBA" id="ARBA00022670"/>
    </source>
</evidence>
<evidence type="ECO:0000256" key="3">
    <source>
        <dbReference type="ARBA" id="ARBA00007931"/>
    </source>
</evidence>
<reference evidence="16" key="2">
    <citation type="journal article" date="2016" name="Int. J. Syst. Evol. Microbiol.">
        <title>Complete genome sequence and cell structure of Limnochorda pilosa, a Gram-negative spore-former within the phylum Firmicutes.</title>
        <authorList>
            <person name="Watanabe M."/>
            <person name="Kojima H."/>
            <person name="Fukui M."/>
        </authorList>
    </citation>
    <scope>NUCLEOTIDE SEQUENCE [LARGE SCALE GENOMIC DNA]</scope>
    <source>
        <strain evidence="16">HC45</strain>
    </source>
</reference>
<dbReference type="GO" id="GO:0016020">
    <property type="term" value="C:membrane"/>
    <property type="evidence" value="ECO:0007669"/>
    <property type="project" value="UniProtKB-SubCell"/>
</dbReference>
<feature type="transmembrane region" description="Helical" evidence="13">
    <location>
        <begin position="161"/>
        <end position="182"/>
    </location>
</feature>
<evidence type="ECO:0000256" key="7">
    <source>
        <dbReference type="ARBA" id="ARBA00022801"/>
    </source>
</evidence>
<feature type="region of interest" description="Disordered" evidence="12">
    <location>
        <begin position="297"/>
        <end position="317"/>
    </location>
</feature>
<proteinExistence type="inferred from homology"/>
<dbReference type="STRING" id="1555112.LIP_2782"/>
<sequence>MAERMPGAAWPRPTLHPAFILLALVAWLADRGLEFVLVFGSVLLHELAHVGVAVRCGLRPSRVTLYPFGGVAHIPGLEEAAAPARVLVLAAGPAANLLAALGSLAWASALGGTPVPAWVDTLARANLGILVVNLLPLGPLDGGRMAEMVLERWVGTGRARRLLLTAGAVAGAGLAVVGAAGLATGRPWGSLVLFGPFLAVASHRERAGTLLAVLRRSLKGPRRPAVGPARLVAAPVEARARDVAQSLGPGPYRVVAVVEAGGRVRGLLGEGEITAALARGGGESTLGELLAAGQAGAGGRLGATCSGGARRDPGKPV</sequence>
<dbReference type="Pfam" id="PF02163">
    <property type="entry name" value="Peptidase_M50"/>
    <property type="match status" value="1"/>
</dbReference>
<keyword evidence="6" id="KW-0479">Metal-binding</keyword>
<evidence type="ECO:0000256" key="5">
    <source>
        <dbReference type="ARBA" id="ARBA00022692"/>
    </source>
</evidence>
<keyword evidence="8" id="KW-0862">Zinc</keyword>
<keyword evidence="11 13" id="KW-0472">Membrane</keyword>
<keyword evidence="5 13" id="KW-0812">Transmembrane</keyword>
<dbReference type="OrthoDB" id="166377at2"/>
<dbReference type="PANTHER" id="PTHR39188:SF3">
    <property type="entry name" value="STAGE IV SPORULATION PROTEIN FB"/>
    <property type="match status" value="1"/>
</dbReference>
<keyword evidence="7" id="KW-0378">Hydrolase</keyword>
<evidence type="ECO:0000256" key="12">
    <source>
        <dbReference type="SAM" id="MobiDB-lite"/>
    </source>
</evidence>
<dbReference type="AlphaFoldDB" id="A0A0K2SNC5"/>
<evidence type="ECO:0000256" key="2">
    <source>
        <dbReference type="ARBA" id="ARBA00004141"/>
    </source>
</evidence>
<keyword evidence="10" id="KW-0482">Metalloprotease</keyword>
<evidence type="ECO:0000256" key="8">
    <source>
        <dbReference type="ARBA" id="ARBA00022833"/>
    </source>
</evidence>
<evidence type="ECO:0000256" key="6">
    <source>
        <dbReference type="ARBA" id="ARBA00022723"/>
    </source>
</evidence>
<feature type="domain" description="Peptidase M50" evidence="14">
    <location>
        <begin position="36"/>
        <end position="107"/>
    </location>
</feature>
<organism evidence="15 16">
    <name type="scientific">Limnochorda pilosa</name>
    <dbReference type="NCBI Taxonomy" id="1555112"/>
    <lineage>
        <taxon>Bacteria</taxon>
        <taxon>Bacillati</taxon>
        <taxon>Bacillota</taxon>
        <taxon>Limnochordia</taxon>
        <taxon>Limnochordales</taxon>
        <taxon>Limnochordaceae</taxon>
        <taxon>Limnochorda</taxon>
    </lineage>
</organism>
<dbReference type="GO" id="GO:0046872">
    <property type="term" value="F:metal ion binding"/>
    <property type="evidence" value="ECO:0007669"/>
    <property type="project" value="UniProtKB-KW"/>
</dbReference>
<comment type="cofactor">
    <cofactor evidence="1">
        <name>Zn(2+)</name>
        <dbReference type="ChEBI" id="CHEBI:29105"/>
    </cofactor>
</comment>
<dbReference type="InterPro" id="IPR008915">
    <property type="entry name" value="Peptidase_M50"/>
</dbReference>
<dbReference type="GO" id="GO:0008237">
    <property type="term" value="F:metallopeptidase activity"/>
    <property type="evidence" value="ECO:0007669"/>
    <property type="project" value="UniProtKB-KW"/>
</dbReference>
<evidence type="ECO:0000256" key="9">
    <source>
        <dbReference type="ARBA" id="ARBA00022989"/>
    </source>
</evidence>
<dbReference type="RefSeq" id="WP_068139218.1">
    <property type="nucleotide sequence ID" value="NZ_AP014924.1"/>
</dbReference>
<protein>
    <recommendedName>
        <fullName evidence="14">Peptidase M50 domain-containing protein</fullName>
    </recommendedName>
</protein>
<evidence type="ECO:0000259" key="14">
    <source>
        <dbReference type="Pfam" id="PF02163"/>
    </source>
</evidence>
<accession>A0A0K2SNC5</accession>
<gene>
    <name evidence="15" type="ORF">LIP_2782</name>
</gene>
<comment type="similarity">
    <text evidence="3">Belongs to the peptidase M50B family.</text>
</comment>
<keyword evidence="16" id="KW-1185">Reference proteome</keyword>
<dbReference type="EMBL" id="AP014924">
    <property type="protein sequence ID" value="BAS28611.1"/>
    <property type="molecule type" value="Genomic_DNA"/>
</dbReference>
<evidence type="ECO:0000256" key="13">
    <source>
        <dbReference type="SAM" id="Phobius"/>
    </source>
</evidence>
<evidence type="ECO:0000313" key="16">
    <source>
        <dbReference type="Proteomes" id="UP000065807"/>
    </source>
</evidence>
<dbReference type="KEGG" id="lpil:LIP_2782"/>
<evidence type="ECO:0000313" key="15">
    <source>
        <dbReference type="EMBL" id="BAS28611.1"/>
    </source>
</evidence>
<keyword evidence="9 13" id="KW-1133">Transmembrane helix</keyword>
<keyword evidence="4" id="KW-0645">Protease</keyword>
<reference evidence="16" key="1">
    <citation type="submission" date="2015-07" db="EMBL/GenBank/DDBJ databases">
        <title>Complete genome sequence and phylogenetic analysis of Limnochorda pilosa.</title>
        <authorList>
            <person name="Watanabe M."/>
            <person name="Kojima H."/>
            <person name="Fukui M."/>
        </authorList>
    </citation>
    <scope>NUCLEOTIDE SEQUENCE [LARGE SCALE GENOMIC DNA]</scope>
    <source>
        <strain evidence="16">HC45</strain>
    </source>
</reference>
<evidence type="ECO:0000256" key="1">
    <source>
        <dbReference type="ARBA" id="ARBA00001947"/>
    </source>
</evidence>
<comment type="subcellular location">
    <subcellularLocation>
        <location evidence="2">Membrane</location>
        <topology evidence="2">Multi-pass membrane protein</topology>
    </subcellularLocation>
</comment>